<comment type="caution">
    <text evidence="1">The sequence shown here is derived from an EMBL/GenBank/DDBJ whole genome shotgun (WGS) entry which is preliminary data.</text>
</comment>
<organism evidence="1 2">
    <name type="scientific">Niastella yeongjuensis</name>
    <dbReference type="NCBI Taxonomy" id="354355"/>
    <lineage>
        <taxon>Bacteria</taxon>
        <taxon>Pseudomonadati</taxon>
        <taxon>Bacteroidota</taxon>
        <taxon>Chitinophagia</taxon>
        <taxon>Chitinophagales</taxon>
        <taxon>Chitinophagaceae</taxon>
        <taxon>Niastella</taxon>
    </lineage>
</organism>
<dbReference type="PROSITE" id="PS51257">
    <property type="entry name" value="PROKAR_LIPOPROTEIN"/>
    <property type="match status" value="1"/>
</dbReference>
<reference evidence="2" key="1">
    <citation type="submission" date="2016-04" db="EMBL/GenBank/DDBJ databases">
        <authorList>
            <person name="Chen L."/>
            <person name="Zhuang W."/>
            <person name="Wang G."/>
        </authorList>
    </citation>
    <scope>NUCLEOTIDE SEQUENCE [LARGE SCALE GENOMIC DNA]</scope>
    <source>
        <strain evidence="2">17621</strain>
    </source>
</reference>
<proteinExistence type="predicted"/>
<evidence type="ECO:0000313" key="1">
    <source>
        <dbReference type="EMBL" id="OQP53422.1"/>
    </source>
</evidence>
<accession>A0A1V9F582</accession>
<gene>
    <name evidence="1" type="ORF">A4H97_23530</name>
</gene>
<sequence>MKKASLALATILVILTSCKENKSTKETESTKQIIATDNPDSLIGKKAYVNPVDNKTYQTEGEFKEYHPDEYKKYDGPVQPLQIILLTDQNKIPAMINIDTLADFIKGADDVVIKQLAAVKDTGEILVQFTLFANKKAGIRMSYKGNLKTKDLTLVSNKLEAYGSRIRTKNDSCILQGLYGINEKKQ</sequence>
<dbReference type="EMBL" id="LVXG01000006">
    <property type="protein sequence ID" value="OQP53422.1"/>
    <property type="molecule type" value="Genomic_DNA"/>
</dbReference>
<dbReference type="AlphaFoldDB" id="A0A1V9F582"/>
<evidence type="ECO:0008006" key="3">
    <source>
        <dbReference type="Google" id="ProtNLM"/>
    </source>
</evidence>
<dbReference type="Proteomes" id="UP000192610">
    <property type="component" value="Unassembled WGS sequence"/>
</dbReference>
<name>A0A1V9F582_9BACT</name>
<dbReference type="OrthoDB" id="655357at2"/>
<keyword evidence="2" id="KW-1185">Reference proteome</keyword>
<dbReference type="RefSeq" id="WP_081197766.1">
    <property type="nucleotide sequence ID" value="NZ_FOCZ01000008.1"/>
</dbReference>
<evidence type="ECO:0000313" key="2">
    <source>
        <dbReference type="Proteomes" id="UP000192610"/>
    </source>
</evidence>
<protein>
    <recommendedName>
        <fullName evidence="3">Lipoprotein</fullName>
    </recommendedName>
</protein>